<evidence type="ECO:0008006" key="3">
    <source>
        <dbReference type="Google" id="ProtNLM"/>
    </source>
</evidence>
<comment type="caution">
    <text evidence="1">The sequence shown here is derived from an EMBL/GenBank/DDBJ whole genome shotgun (WGS) entry which is preliminary data.</text>
</comment>
<proteinExistence type="predicted"/>
<name>A0A3B9ITL9_9PROT</name>
<sequence length="176" mass="19489">MSEGPTPRPRRIIDTNVLLIANGAHDDVGPDCVAACALTLQEILQSGRVVIDDGWAILEEYGHKLRPNRGKGPGDVFLKWLLRQAGNPARCEQVTITPDEARGWAEFPDDPALGNFDPPDRKFVAVASAHPAHPPILQAADSKWLDWAPDLAHHGVEVRFICKDEAQRFHHNKFGR</sequence>
<dbReference type="AlphaFoldDB" id="A0A3B9ITL9"/>
<evidence type="ECO:0000313" key="1">
    <source>
        <dbReference type="EMBL" id="HAE51146.1"/>
    </source>
</evidence>
<accession>A0A3B9ITL9</accession>
<organism evidence="1 2">
    <name type="scientific">Tistrella mobilis</name>
    <dbReference type="NCBI Taxonomy" id="171437"/>
    <lineage>
        <taxon>Bacteria</taxon>
        <taxon>Pseudomonadati</taxon>
        <taxon>Pseudomonadota</taxon>
        <taxon>Alphaproteobacteria</taxon>
        <taxon>Geminicoccales</taxon>
        <taxon>Geminicoccaceae</taxon>
        <taxon>Tistrella</taxon>
    </lineage>
</organism>
<reference evidence="1 2" key="1">
    <citation type="journal article" date="2018" name="Nat. Biotechnol.">
        <title>A standardized bacterial taxonomy based on genome phylogeny substantially revises the tree of life.</title>
        <authorList>
            <person name="Parks D.H."/>
            <person name="Chuvochina M."/>
            <person name="Waite D.W."/>
            <person name="Rinke C."/>
            <person name="Skarshewski A."/>
            <person name="Chaumeil P.A."/>
            <person name="Hugenholtz P."/>
        </authorList>
    </citation>
    <scope>NUCLEOTIDE SEQUENCE [LARGE SCALE GENOMIC DNA]</scope>
    <source>
        <strain evidence="1">UBA8739</strain>
    </source>
</reference>
<gene>
    <name evidence="1" type="ORF">DCK97_27405</name>
</gene>
<protein>
    <recommendedName>
        <fullName evidence="3">PIN domain-containing protein</fullName>
    </recommendedName>
</protein>
<dbReference type="Proteomes" id="UP000257706">
    <property type="component" value="Unassembled WGS sequence"/>
</dbReference>
<dbReference type="EMBL" id="DMAI01000450">
    <property type="protein sequence ID" value="HAE51146.1"/>
    <property type="molecule type" value="Genomic_DNA"/>
</dbReference>
<evidence type="ECO:0000313" key="2">
    <source>
        <dbReference type="Proteomes" id="UP000257706"/>
    </source>
</evidence>